<evidence type="ECO:0000313" key="1">
    <source>
        <dbReference type="EMBL" id="RPE00871.1"/>
    </source>
</evidence>
<sequence>MNKYSLIKELNTIPNTNRESLKKLSKVILTDQSLFESLVEIAFDYDNDISLKAIATLELVVEQRLDLIAYNLSYFTKNISRIKDENAIKSISKICNLIAQEYTSKFDSPIKLIMTHEQLSEIIETSFDWLLKDYKSSIKTNAMDALYYIGKKISWIHYEMKLIIEKNISNESANYASKAKKVLELIEKTSMA</sequence>
<proteinExistence type="predicted"/>
<name>A0A3N4P867_9FLAO</name>
<reference evidence="1 2" key="1">
    <citation type="submission" date="2018-11" db="EMBL/GenBank/DDBJ databases">
        <title>Aureibaculum marinum gen. nov., sp. nov., a member of the family Flavobacteriaceae isolated from the Bohai Sea.</title>
        <authorList>
            <person name="Ji X."/>
        </authorList>
    </citation>
    <scope>NUCLEOTIDE SEQUENCE [LARGE SCALE GENOMIC DNA]</scope>
    <source>
        <strain evidence="1 2">BH-SD17</strain>
    </source>
</reference>
<evidence type="ECO:0000313" key="2">
    <source>
        <dbReference type="Proteomes" id="UP000270856"/>
    </source>
</evidence>
<organism evidence="1 2">
    <name type="scientific">Aureibaculum marinum</name>
    <dbReference type="NCBI Taxonomy" id="2487930"/>
    <lineage>
        <taxon>Bacteria</taxon>
        <taxon>Pseudomonadati</taxon>
        <taxon>Bacteroidota</taxon>
        <taxon>Flavobacteriia</taxon>
        <taxon>Flavobacteriales</taxon>
        <taxon>Flavobacteriaceae</taxon>
        <taxon>Aureibaculum</taxon>
    </lineage>
</organism>
<dbReference type="AlphaFoldDB" id="A0A3N4P867"/>
<gene>
    <name evidence="1" type="ORF">EGM88_00545</name>
</gene>
<keyword evidence="2" id="KW-1185">Reference proteome</keyword>
<comment type="caution">
    <text evidence="1">The sequence shown here is derived from an EMBL/GenBank/DDBJ whole genome shotgun (WGS) entry which is preliminary data.</text>
</comment>
<accession>A0A3N4P867</accession>
<protein>
    <recommendedName>
        <fullName evidence="3">Adenylosuccinate lyase</fullName>
    </recommendedName>
</protein>
<dbReference type="EMBL" id="RPFJ01000001">
    <property type="protein sequence ID" value="RPE00871.1"/>
    <property type="molecule type" value="Genomic_DNA"/>
</dbReference>
<dbReference type="Proteomes" id="UP000270856">
    <property type="component" value="Unassembled WGS sequence"/>
</dbReference>
<evidence type="ECO:0008006" key="3">
    <source>
        <dbReference type="Google" id="ProtNLM"/>
    </source>
</evidence>